<keyword evidence="1" id="KW-1133">Transmembrane helix</keyword>
<keyword evidence="4" id="KW-1185">Reference proteome</keyword>
<gene>
    <name evidence="3" type="ORF">FC70_GL001749</name>
</gene>
<dbReference type="EMBL" id="AZFE01000032">
    <property type="protein sequence ID" value="KRL54946.1"/>
    <property type="molecule type" value="Genomic_DNA"/>
</dbReference>
<reference evidence="3 4" key="1">
    <citation type="journal article" date="2015" name="Genome Announc.">
        <title>Expanding the biotechnology potential of lactobacilli through comparative genomics of 213 strains and associated genera.</title>
        <authorList>
            <person name="Sun Z."/>
            <person name="Harris H.M."/>
            <person name="McCann A."/>
            <person name="Guo C."/>
            <person name="Argimon S."/>
            <person name="Zhang W."/>
            <person name="Yang X."/>
            <person name="Jeffery I.B."/>
            <person name="Cooney J.C."/>
            <person name="Kagawa T.F."/>
            <person name="Liu W."/>
            <person name="Song Y."/>
            <person name="Salvetti E."/>
            <person name="Wrobel A."/>
            <person name="Rasinkangas P."/>
            <person name="Parkhill J."/>
            <person name="Rea M.C."/>
            <person name="O'Sullivan O."/>
            <person name="Ritari J."/>
            <person name="Douillard F.P."/>
            <person name="Paul Ross R."/>
            <person name="Yang R."/>
            <person name="Briner A.E."/>
            <person name="Felis G.E."/>
            <person name="de Vos W.M."/>
            <person name="Barrangou R."/>
            <person name="Klaenhammer T.R."/>
            <person name="Caufield P.W."/>
            <person name="Cui Y."/>
            <person name="Zhang H."/>
            <person name="O'Toole P.W."/>
        </authorList>
    </citation>
    <scope>NUCLEOTIDE SEQUENCE [LARGE SCALE GENOMIC DNA]</scope>
    <source>
        <strain evidence="3 4">DSM 15707</strain>
    </source>
</reference>
<organism evidence="3 4">
    <name type="scientific">Paucilactobacillus oligofermentans DSM 15707 = LMG 22743</name>
    <dbReference type="NCBI Taxonomy" id="1423778"/>
    <lineage>
        <taxon>Bacteria</taxon>
        <taxon>Bacillati</taxon>
        <taxon>Bacillota</taxon>
        <taxon>Bacilli</taxon>
        <taxon>Lactobacillales</taxon>
        <taxon>Lactobacillaceae</taxon>
        <taxon>Paucilactobacillus</taxon>
    </lineage>
</organism>
<keyword evidence="1" id="KW-0812">Transmembrane</keyword>
<dbReference type="InterPro" id="IPR013491">
    <property type="entry name" value="Tape_meas_N"/>
</dbReference>
<feature type="transmembrane region" description="Helical" evidence="1">
    <location>
        <begin position="685"/>
        <end position="703"/>
    </location>
</feature>
<dbReference type="Pfam" id="PF20155">
    <property type="entry name" value="TMP_3"/>
    <property type="match status" value="1"/>
</dbReference>
<dbReference type="STRING" id="1423778.FC70_GL001749"/>
<keyword evidence="1" id="KW-0472">Membrane</keyword>
<dbReference type="NCBIfam" id="TIGR02675">
    <property type="entry name" value="tape_meas_nterm"/>
    <property type="match status" value="1"/>
</dbReference>
<dbReference type="Proteomes" id="UP000051697">
    <property type="component" value="Unassembled WGS sequence"/>
</dbReference>
<evidence type="ECO:0000259" key="2">
    <source>
        <dbReference type="Pfam" id="PF20155"/>
    </source>
</evidence>
<name>A0A0R1RKZ5_9LACO</name>
<evidence type="ECO:0000313" key="3">
    <source>
        <dbReference type="EMBL" id="KRL54946.1"/>
    </source>
</evidence>
<dbReference type="OrthoDB" id="2137849at2"/>
<evidence type="ECO:0000256" key="1">
    <source>
        <dbReference type="SAM" id="Phobius"/>
    </source>
</evidence>
<feature type="transmembrane region" description="Helical" evidence="1">
    <location>
        <begin position="606"/>
        <end position="628"/>
    </location>
</feature>
<proteinExistence type="predicted"/>
<comment type="caution">
    <text evidence="3">The sequence shown here is derived from an EMBL/GenBank/DDBJ whole genome shotgun (WGS) entry which is preliminary data.</text>
</comment>
<dbReference type="KEGG" id="lol:LACOL_0829"/>
<dbReference type="PATRIC" id="fig|1423778.4.peg.1788"/>
<feature type="domain" description="Tape measure protein N-terminal" evidence="2">
    <location>
        <begin position="296"/>
        <end position="481"/>
    </location>
</feature>
<evidence type="ECO:0000313" key="4">
    <source>
        <dbReference type="Proteomes" id="UP000051697"/>
    </source>
</evidence>
<dbReference type="CDD" id="cd13402">
    <property type="entry name" value="LT_TF-like"/>
    <property type="match status" value="1"/>
</dbReference>
<accession>A0A0R1RKZ5</accession>
<sequence length="1380" mass="147841">MANKLSAEMSTSVALDTMSASKSLSTLTTAVKTATNAWKANEAMLKSTGDYLKASEARYNGLGNAIGALGNKIGVLKQKQSELDTSTQDGAKAWAKYETEISKAQTQMASMNAQHSRAEQAMKLNKSGVLEMSSALKLAQQSTNAYVERLKAQGNETGATKAKISGLKEQQEKLSVLYKAQVKELADLSTATERDATAIEKQKIRVNETATAMAKAKTESNELSKSLEKAPSLTWTQKLKNNLMGVESATKKAGEQASSSSKHFSVLKGSIASMIGNSVAMSVMNLGSKLKEAGKEGLELAEQGEQTKRVWKDLGVSDKGIEKLSASMVDLRAKSGYSAGSIKQLQKQIYGMTGSYQAADKITKSIVGMGVASGLTEKQATKMGGSLARVFGSDSVTSTQLTRLEKQMPALGGALAKAAGTSKESFNSMITDGKVTGAQFEKLMEKVSKESPEMFKRFGKTGEGAAAQIKGSWTSLKSNMMAPLVSVKGSGIGQLSKAMQSKEMTQASKDIGKALSSAAKGLASFVGYAAKHSKDLLGIASSIGQIVKALSAGVWDVISGSIKSISGEFGKLSGNSKAAKDPIKTVNSALAGIAKHKQGIEDVGKVLIVAFVSAKVLSGIGAITGSALKLYDGLKLLKTVKTFSDLSKLKDTGSIVKGLGGVKTAIGGVKSGFGALKLAMMSNPFTAIAVAVVAIGVALVALYKHNAKFRNFVNGLGKSALKVIKNIVKWFVGLGKSIGKIFTGFGKWTKKGMDSVSKATSNGVNKVKKGWSAYQKWHDNTQKKIWSSAQKTWKSGWSKTKSVTTSGINFVKKTWNNLHDETGKIAKKMMKDHPKTFSAGYKVMQDRTETWKDITNGHWDRLGSDTKKTIKDMTKFWKSLFGEAYDYLNKITGGRLGDMVDSTTKFMAKISKGWTDTWNGIKGFFGSIWSDIKGLAKDGISGVVGFINNGISGIDTVIDFFGGKKQAISPIKLATGTMGGRLTQNTLAMLNDGNDSPQTGNQEMVHKKNGTAYLVNGRNTLRYLERGDAVLNATQTRQLLTGLVPHFANGTLWDTIKDTASGAASYVAGKVGDVGSWLGDKYEAIEKFFKNPLQEVTKVFDKYAGSISGSFGNQFGVNGGHYLVKAGEDWFKNIFKGLRGSMDNPAGTGVDRWKPVIEAVADRMHINLTSGAMTAILKRINQESGGDPNITNNWDSNAKAGHPSTGLLQFIQPTFDNWLPKGFANVIHNGASQIAAMFNNSNYLRDISVDGGWGPTGHKMMANGGLVSKHQMVEMAEGNKPEMVVPLDKMKSSRAWQLMAQVVSHFTNDENSGNLSQGNVKDSEELKNLSAKLDSLITLLSQMLQLTAAQTKTIRDTAFSKDQLYKQQALDQIMRDAQGF</sequence>
<protein>
    <submittedName>
        <fullName evidence="3">Tape measure protein</fullName>
    </submittedName>
</protein>
<dbReference type="RefSeq" id="WP_057890659.1">
    <property type="nucleotide sequence ID" value="NZ_AZFE01000032.1"/>
</dbReference>